<dbReference type="AlphaFoldDB" id="A0A0D2WLA5"/>
<dbReference type="PANTHER" id="PTHR21174">
    <property type="match status" value="1"/>
</dbReference>
<dbReference type="OrthoDB" id="330671at2759"/>
<dbReference type="EMBL" id="KE346361">
    <property type="protein sequence ID" value="KJE90573.1"/>
    <property type="molecule type" value="Genomic_DNA"/>
</dbReference>
<name>A0A0D2WLA5_CAPO3</name>
<evidence type="ECO:0000313" key="2">
    <source>
        <dbReference type="EMBL" id="KJE90573.1"/>
    </source>
</evidence>
<dbReference type="InParanoid" id="A0A0D2WLA5"/>
<dbReference type="PANTHER" id="PTHR21174:SF0">
    <property type="entry name" value="HD PHOSPHOHYDROLASE FAMILY PROTEIN-RELATED"/>
    <property type="match status" value="1"/>
</dbReference>
<dbReference type="Gene3D" id="1.10.3210.10">
    <property type="entry name" value="Hypothetical protein af1432"/>
    <property type="match status" value="1"/>
</dbReference>
<dbReference type="InterPro" id="IPR009218">
    <property type="entry name" value="HD_phosphohydro"/>
</dbReference>
<protein>
    <recommendedName>
        <fullName evidence="4">Metal-dependent HD superfamily phosphohydrolase</fullName>
    </recommendedName>
</protein>
<dbReference type="Proteomes" id="UP000008743">
    <property type="component" value="Unassembled WGS sequence"/>
</dbReference>
<proteinExistence type="predicted"/>
<feature type="chain" id="PRO_5002255061" description="Metal-dependent HD superfamily phosphohydrolase" evidence="1">
    <location>
        <begin position="21"/>
        <end position="229"/>
    </location>
</feature>
<keyword evidence="1" id="KW-0732">Signal</keyword>
<accession>A0A0D2WLA5</accession>
<dbReference type="OMA" id="EPHRAYH"/>
<evidence type="ECO:0000313" key="3">
    <source>
        <dbReference type="Proteomes" id="UP000008743"/>
    </source>
</evidence>
<dbReference type="SUPFAM" id="SSF109604">
    <property type="entry name" value="HD-domain/PDEase-like"/>
    <property type="match status" value="1"/>
</dbReference>
<evidence type="ECO:0008006" key="4">
    <source>
        <dbReference type="Google" id="ProtNLM"/>
    </source>
</evidence>
<organism evidence="2 3">
    <name type="scientific">Capsaspora owczarzaki (strain ATCC 30864)</name>
    <dbReference type="NCBI Taxonomy" id="595528"/>
    <lineage>
        <taxon>Eukaryota</taxon>
        <taxon>Filasterea</taxon>
        <taxon>Capsaspora</taxon>
    </lineage>
</organism>
<feature type="signal peptide" evidence="1">
    <location>
        <begin position="1"/>
        <end position="20"/>
    </location>
</feature>
<dbReference type="RefSeq" id="XP_004364739.1">
    <property type="nucleotide sequence ID" value="XM_004364682.2"/>
</dbReference>
<evidence type="ECO:0000256" key="1">
    <source>
        <dbReference type="SAM" id="SignalP"/>
    </source>
</evidence>
<keyword evidence="3" id="KW-1185">Reference proteome</keyword>
<dbReference type="eggNOG" id="ENOG502RZFA">
    <property type="taxonomic scope" value="Eukaryota"/>
</dbReference>
<reference evidence="3" key="1">
    <citation type="submission" date="2011-02" db="EMBL/GenBank/DDBJ databases">
        <title>The Genome Sequence of Capsaspora owczarzaki ATCC 30864.</title>
        <authorList>
            <person name="Russ C."/>
            <person name="Cuomo C."/>
            <person name="Burger G."/>
            <person name="Gray M.W."/>
            <person name="Holland P.W.H."/>
            <person name="King N."/>
            <person name="Lang F.B.F."/>
            <person name="Roger A.J."/>
            <person name="Ruiz-Trillo I."/>
            <person name="Young S.K."/>
            <person name="Zeng Q."/>
            <person name="Gargeya S."/>
            <person name="Alvarado L."/>
            <person name="Berlin A."/>
            <person name="Chapman S.B."/>
            <person name="Chen Z."/>
            <person name="Freedman E."/>
            <person name="Gellesch M."/>
            <person name="Goldberg J."/>
            <person name="Griggs A."/>
            <person name="Gujja S."/>
            <person name="Heilman E."/>
            <person name="Heiman D."/>
            <person name="Howarth C."/>
            <person name="Mehta T."/>
            <person name="Neiman D."/>
            <person name="Pearson M."/>
            <person name="Roberts A."/>
            <person name="Saif S."/>
            <person name="Shea T."/>
            <person name="Shenoy N."/>
            <person name="Sisk P."/>
            <person name="Stolte C."/>
            <person name="Sykes S."/>
            <person name="White J."/>
            <person name="Yandava C."/>
            <person name="Haas B."/>
            <person name="Nusbaum C."/>
            <person name="Birren B."/>
        </authorList>
    </citation>
    <scope>NUCLEOTIDE SEQUENCE</scope>
    <source>
        <strain evidence="3">ATCC 30864</strain>
    </source>
</reference>
<gene>
    <name evidence="2" type="ORF">CAOG_001871</name>
</gene>
<dbReference type="PIRSF" id="PIRSF035170">
    <property type="entry name" value="HD_phosphohydro"/>
    <property type="match status" value="1"/>
</dbReference>
<dbReference type="PhylomeDB" id="A0A0D2WLA5"/>
<sequence length="229" mass="25985">MSGAFLLFSSIAAKFPATFGSNVSLEALWARVHQGYTEPQRFYHTLTHIEDLLRLTTAAVNANELKDGDLVALAVVYHDIVYDPTRNDNEEQSAELFRSQVAVHLPDLPLAKVDAVAEWILATKLHTTPEHLSRVQGHSDLHKFLDFDMSVLSWPAAEYDKYASQIRQEYIHVPLQIYNDKRPQLLEKFLETPAIFTTAHYKGELEKLARDNLKREIATLRAITPACKS</sequence>